<evidence type="ECO:0008006" key="3">
    <source>
        <dbReference type="Google" id="ProtNLM"/>
    </source>
</evidence>
<dbReference type="Gene3D" id="1.10.30.50">
    <property type="match status" value="1"/>
</dbReference>
<dbReference type="EMBL" id="JBBMFS010000003">
    <property type="protein sequence ID" value="MEQ2554485.1"/>
    <property type="molecule type" value="Genomic_DNA"/>
</dbReference>
<evidence type="ECO:0000313" key="2">
    <source>
        <dbReference type="Proteomes" id="UP001546774"/>
    </source>
</evidence>
<reference evidence="1" key="1">
    <citation type="submission" date="2024-03" db="EMBL/GenBank/DDBJ databases">
        <title>Human intestinal bacterial collection.</title>
        <authorList>
            <person name="Pauvert C."/>
            <person name="Hitch T.C.A."/>
            <person name="Clavel T."/>
        </authorList>
    </citation>
    <scope>NUCLEOTIDE SEQUENCE [LARGE SCALE GENOMIC DNA]</scope>
    <source>
        <strain evidence="1">CLA-AA-H89B</strain>
    </source>
</reference>
<accession>A0ABV1H4U2</accession>
<gene>
    <name evidence="1" type="ORF">WMO37_05550</name>
</gene>
<evidence type="ECO:0000313" key="1">
    <source>
        <dbReference type="EMBL" id="MEQ2554485.1"/>
    </source>
</evidence>
<comment type="caution">
    <text evidence="1">The sequence shown here is derived from an EMBL/GenBank/DDBJ whole genome shotgun (WGS) entry which is preliminary data.</text>
</comment>
<protein>
    <recommendedName>
        <fullName evidence="3">HNH endonuclease</fullName>
    </recommendedName>
</protein>
<sequence length="427" mass="49709">MRRLAKTFRKDDYSSFKDYQEISYDEVFVYDFSNPHTNRLVYSELSKFTKGDIFSFGGYIFPKTNTYIQISLLFDDHVVHSYSQPLNVLWNRIGFCFPCSVQYQTAKVILTINCDQLYTWGITSGTIDLEHYEILDGLSDNDICSALNLPHLMPEALYLPHDSIIIMPNPSMSSSYTSRTKEDFIPLKKCSYCQRYLPIGETIASSAFHHHKAKVTGFQNECRSCKKWRINDYFNPDRSSDKLNESSIITRERKILLREPEQIIELKDRETGEGLKSQVWKRFGKKCFNCGIPLLLKDVQLDHTRPLAYLWPIDQYATCLCSTCNNNKHDSFPIDFYQSEEKLRKLSQITGLAYDKLVQKDVCEEQLQRILANIVYFANNLDARTFRSIANKVIEVRPSVDLYKILKTTNANAYNDLMTRLNERKDS</sequence>
<dbReference type="InterPro" id="IPR003615">
    <property type="entry name" value="HNH_nuc"/>
</dbReference>
<dbReference type="CDD" id="cd00085">
    <property type="entry name" value="HNHc"/>
    <property type="match status" value="1"/>
</dbReference>
<dbReference type="Proteomes" id="UP001546774">
    <property type="component" value="Unassembled WGS sequence"/>
</dbReference>
<name>A0ABV1H4U2_9FIRM</name>
<proteinExistence type="predicted"/>
<organism evidence="1 2">
    <name type="scientific">Lachnospira intestinalis</name>
    <dbReference type="NCBI Taxonomy" id="3133158"/>
    <lineage>
        <taxon>Bacteria</taxon>
        <taxon>Bacillati</taxon>
        <taxon>Bacillota</taxon>
        <taxon>Clostridia</taxon>
        <taxon>Lachnospirales</taxon>
        <taxon>Lachnospiraceae</taxon>
        <taxon>Lachnospira</taxon>
    </lineage>
</organism>
<keyword evidence="2" id="KW-1185">Reference proteome</keyword>